<feature type="binding site" evidence="17">
    <location>
        <position position="76"/>
    </location>
    <ligand>
        <name>[4Fe-4S] cluster</name>
        <dbReference type="ChEBI" id="CHEBI:49883"/>
        <note>4Fe-4S-S-AdoMet</note>
    </ligand>
</feature>
<dbReference type="InterPro" id="IPR058240">
    <property type="entry name" value="rSAM_sf"/>
</dbReference>
<dbReference type="InterPro" id="IPR010723">
    <property type="entry name" value="HemN_C"/>
</dbReference>
<evidence type="ECO:0000313" key="20">
    <source>
        <dbReference type="Proteomes" id="UP000070578"/>
    </source>
</evidence>
<reference evidence="19 20" key="2">
    <citation type="submission" date="2016-03" db="EMBL/GenBank/DDBJ databases">
        <title>New uncultured bacterium of the family Gallionellaceae from acid mine drainage: description and reconstruction of genome based on metagenomic analysis of microbial community.</title>
        <authorList>
            <person name="Kadnikov V."/>
            <person name="Ivasenko D."/>
            <person name="Beletsky A."/>
            <person name="Mardanov A."/>
            <person name="Danilova E."/>
            <person name="Pimenov N."/>
            <person name="Karnachuk O."/>
            <person name="Ravin N."/>
        </authorList>
    </citation>
    <scope>NUCLEOTIDE SEQUENCE [LARGE SCALE GENOMIC DNA]</scope>
    <source>
        <strain evidence="19">ShG14-8</strain>
    </source>
</reference>
<evidence type="ECO:0000256" key="14">
    <source>
        <dbReference type="ARBA" id="ARBA00048321"/>
    </source>
</evidence>
<evidence type="ECO:0000256" key="7">
    <source>
        <dbReference type="ARBA" id="ARBA00022691"/>
    </source>
</evidence>
<comment type="pathway">
    <text evidence="2 15">Porphyrin-containing compound metabolism; protoporphyrin-IX biosynthesis; protoporphyrinogen-IX from coproporphyrinogen-III (AdoMet route): step 1/1.</text>
</comment>
<dbReference type="Proteomes" id="UP000070578">
    <property type="component" value="Unassembled WGS sequence"/>
</dbReference>
<reference evidence="19 20" key="1">
    <citation type="submission" date="2016-02" db="EMBL/GenBank/DDBJ databases">
        <authorList>
            <person name="Wen L."/>
            <person name="He K."/>
            <person name="Yang H."/>
        </authorList>
    </citation>
    <scope>NUCLEOTIDE SEQUENCE [LARGE SCALE GENOMIC DNA]</scope>
    <source>
        <strain evidence="19">ShG14-8</strain>
    </source>
</reference>
<dbReference type="Gene3D" id="3.80.30.20">
    <property type="entry name" value="tm_1862 like domain"/>
    <property type="match status" value="1"/>
</dbReference>
<dbReference type="PIRSF" id="PIRSF000167">
    <property type="entry name" value="HemN"/>
    <property type="match status" value="1"/>
</dbReference>
<feature type="binding site" evidence="16">
    <location>
        <position position="70"/>
    </location>
    <ligand>
        <name>S-adenosyl-L-methionine</name>
        <dbReference type="ChEBI" id="CHEBI:59789"/>
        <label>1</label>
    </ligand>
</feature>
<dbReference type="AlphaFoldDB" id="A0A139BV14"/>
<keyword evidence="6 15" id="KW-0963">Cytoplasm</keyword>
<evidence type="ECO:0000256" key="1">
    <source>
        <dbReference type="ARBA" id="ARBA00004496"/>
    </source>
</evidence>
<dbReference type="PROSITE" id="PS51918">
    <property type="entry name" value="RADICAL_SAM"/>
    <property type="match status" value="1"/>
</dbReference>
<evidence type="ECO:0000256" key="2">
    <source>
        <dbReference type="ARBA" id="ARBA00004785"/>
    </source>
</evidence>
<evidence type="ECO:0000256" key="16">
    <source>
        <dbReference type="PIRSR" id="PIRSR000167-1"/>
    </source>
</evidence>
<feature type="binding site" evidence="17">
    <location>
        <position position="80"/>
    </location>
    <ligand>
        <name>[4Fe-4S] cluster</name>
        <dbReference type="ChEBI" id="CHEBI:49883"/>
        <note>4Fe-4S-S-AdoMet</note>
    </ligand>
</feature>
<keyword evidence="11 15" id="KW-0411">Iron-sulfur</keyword>
<accession>A0A139BV14</accession>
<dbReference type="SFLD" id="SFLDS00029">
    <property type="entry name" value="Radical_SAM"/>
    <property type="match status" value="1"/>
</dbReference>
<feature type="binding site" evidence="16">
    <location>
        <position position="199"/>
    </location>
    <ligand>
        <name>S-adenosyl-L-methionine</name>
        <dbReference type="ChEBI" id="CHEBI:59789"/>
        <label>2</label>
    </ligand>
</feature>
<dbReference type="FunFam" id="3.80.30.20:FF:000012">
    <property type="entry name" value="Coproporphyrinogen-III oxidase"/>
    <property type="match status" value="1"/>
</dbReference>
<feature type="binding site" evidence="16">
    <location>
        <begin position="82"/>
        <end position="84"/>
    </location>
    <ligand>
        <name>S-adenosyl-L-methionine</name>
        <dbReference type="ChEBI" id="CHEBI:59789"/>
        <label>2</label>
    </ligand>
</feature>
<dbReference type="GO" id="GO:0006782">
    <property type="term" value="P:protoporphyrinogen IX biosynthetic process"/>
    <property type="evidence" value="ECO:0007669"/>
    <property type="project" value="UniProtKB-UniPathway"/>
</dbReference>
<dbReference type="InterPro" id="IPR023404">
    <property type="entry name" value="rSAM_horseshoe"/>
</dbReference>
<feature type="binding site" evidence="16">
    <location>
        <position position="344"/>
    </location>
    <ligand>
        <name>S-adenosyl-L-methionine</name>
        <dbReference type="ChEBI" id="CHEBI:59789"/>
        <label>1</label>
    </ligand>
</feature>
<keyword evidence="8 15" id="KW-0479">Metal-binding</keyword>
<dbReference type="SMART" id="SM00729">
    <property type="entry name" value="Elp3"/>
    <property type="match status" value="1"/>
</dbReference>
<dbReference type="NCBIfam" id="TIGR00538">
    <property type="entry name" value="hemN"/>
    <property type="match status" value="1"/>
</dbReference>
<evidence type="ECO:0000256" key="9">
    <source>
        <dbReference type="ARBA" id="ARBA00023002"/>
    </source>
</evidence>
<dbReference type="InterPro" id="IPR004558">
    <property type="entry name" value="Coprogen_oxidase_HemN"/>
</dbReference>
<evidence type="ECO:0000256" key="13">
    <source>
        <dbReference type="ARBA" id="ARBA00024295"/>
    </source>
</evidence>
<dbReference type="GO" id="GO:0046872">
    <property type="term" value="F:metal ion binding"/>
    <property type="evidence" value="ECO:0007669"/>
    <property type="project" value="UniProtKB-KW"/>
</dbReference>
<dbReference type="EMBL" id="LSLI01000020">
    <property type="protein sequence ID" value="KXS32743.1"/>
    <property type="molecule type" value="Genomic_DNA"/>
</dbReference>
<comment type="cofactor">
    <cofactor evidence="15 17">
        <name>[4Fe-4S] cluster</name>
        <dbReference type="ChEBI" id="CHEBI:49883"/>
    </cofactor>
    <text evidence="15 17">Binds 1 [4Fe-4S] cluster. The cluster is coordinated with 3 cysteines and an exchangeable S-adenosyl-L-methionine.</text>
</comment>
<dbReference type="SFLD" id="SFLDG01082">
    <property type="entry name" value="B12-binding_domain_containing"/>
    <property type="match status" value="1"/>
</dbReference>
<comment type="similarity">
    <text evidence="3 15">Belongs to the anaerobic coproporphyrinogen-III oxidase family.</text>
</comment>
<feature type="binding site" evidence="17">
    <location>
        <position position="83"/>
    </location>
    <ligand>
        <name>[4Fe-4S] cluster</name>
        <dbReference type="ChEBI" id="CHEBI:49883"/>
        <note>4Fe-4S-S-AdoMet</note>
    </ligand>
</feature>
<feature type="domain" description="Radical SAM core" evidence="18">
    <location>
        <begin position="61"/>
        <end position="295"/>
    </location>
</feature>
<dbReference type="FunFam" id="1.10.10.920:FF:000001">
    <property type="entry name" value="Coproporphyrinogen-III oxidase"/>
    <property type="match status" value="1"/>
</dbReference>
<comment type="caution">
    <text evidence="19">The sequence shown here is derived from an EMBL/GenBank/DDBJ whole genome shotgun (WGS) entry which is preliminary data.</text>
</comment>
<dbReference type="InterPro" id="IPR006638">
    <property type="entry name" value="Elp3/MiaA/NifB-like_rSAM"/>
</dbReference>
<evidence type="ECO:0000256" key="15">
    <source>
        <dbReference type="PIRNR" id="PIRNR000167"/>
    </source>
</evidence>
<name>A0A139BV14_9PROT</name>
<dbReference type="PANTHER" id="PTHR13932">
    <property type="entry name" value="COPROPORPHYRINIGEN III OXIDASE"/>
    <property type="match status" value="1"/>
</dbReference>
<comment type="catalytic activity">
    <reaction evidence="14 15">
        <text>coproporphyrinogen III + 2 S-adenosyl-L-methionine = protoporphyrinogen IX + 2 5'-deoxyadenosine + 2 L-methionine + 2 CO2</text>
        <dbReference type="Rhea" id="RHEA:15425"/>
        <dbReference type="ChEBI" id="CHEBI:16526"/>
        <dbReference type="ChEBI" id="CHEBI:17319"/>
        <dbReference type="ChEBI" id="CHEBI:57307"/>
        <dbReference type="ChEBI" id="CHEBI:57309"/>
        <dbReference type="ChEBI" id="CHEBI:57844"/>
        <dbReference type="ChEBI" id="CHEBI:59789"/>
        <dbReference type="EC" id="1.3.98.3"/>
    </reaction>
</comment>
<gene>
    <name evidence="19" type="ORF">AWT59_1139</name>
</gene>
<dbReference type="EC" id="1.3.98.3" evidence="15"/>
<dbReference type="InterPro" id="IPR034505">
    <property type="entry name" value="Coproporphyrinogen-III_oxidase"/>
</dbReference>
<dbReference type="GO" id="GO:0051539">
    <property type="term" value="F:4 iron, 4 sulfur cluster binding"/>
    <property type="evidence" value="ECO:0007669"/>
    <property type="project" value="UniProtKB-KW"/>
</dbReference>
<comment type="subcellular location">
    <subcellularLocation>
        <location evidence="1 15">Cytoplasm</location>
    </subcellularLocation>
</comment>
<evidence type="ECO:0000313" key="19">
    <source>
        <dbReference type="EMBL" id="KXS32743.1"/>
    </source>
</evidence>
<dbReference type="SFLD" id="SFLDG01065">
    <property type="entry name" value="anaerobic_coproporphyrinogen-I"/>
    <property type="match status" value="1"/>
</dbReference>
<keyword evidence="9 15" id="KW-0560">Oxidoreductase</keyword>
<evidence type="ECO:0000256" key="11">
    <source>
        <dbReference type="ARBA" id="ARBA00023014"/>
    </source>
</evidence>
<evidence type="ECO:0000256" key="4">
    <source>
        <dbReference type="ARBA" id="ARBA00011245"/>
    </source>
</evidence>
<keyword evidence="5 15" id="KW-0004">4Fe-4S</keyword>
<feature type="binding site" evidence="16">
    <location>
        <position position="160"/>
    </location>
    <ligand>
        <name>S-adenosyl-L-methionine</name>
        <dbReference type="ChEBI" id="CHEBI:59789"/>
        <label>1</label>
    </ligand>
</feature>
<dbReference type="PANTHER" id="PTHR13932:SF6">
    <property type="entry name" value="OXYGEN-INDEPENDENT COPROPORPHYRINOGEN III OXIDASE"/>
    <property type="match status" value="1"/>
</dbReference>
<dbReference type="GO" id="GO:0004109">
    <property type="term" value="F:coproporphyrinogen oxidase activity"/>
    <property type="evidence" value="ECO:0007669"/>
    <property type="project" value="InterPro"/>
</dbReference>
<proteinExistence type="inferred from homology"/>
<dbReference type="CDD" id="cd01335">
    <property type="entry name" value="Radical_SAM"/>
    <property type="match status" value="1"/>
</dbReference>
<dbReference type="InterPro" id="IPR007197">
    <property type="entry name" value="rSAM"/>
</dbReference>
<keyword evidence="7 15" id="KW-0949">S-adenosyl-L-methionine</keyword>
<dbReference type="Pfam" id="PF04055">
    <property type="entry name" value="Radical_SAM"/>
    <property type="match status" value="1"/>
</dbReference>
<evidence type="ECO:0000256" key="17">
    <source>
        <dbReference type="PIRSR" id="PIRSR000167-2"/>
    </source>
</evidence>
<evidence type="ECO:0000256" key="5">
    <source>
        <dbReference type="ARBA" id="ARBA00022485"/>
    </source>
</evidence>
<feature type="binding site" evidence="16">
    <location>
        <position position="187"/>
    </location>
    <ligand>
        <name>S-adenosyl-L-methionine</name>
        <dbReference type="ChEBI" id="CHEBI:59789"/>
        <label>2</label>
    </ligand>
</feature>
<feature type="binding site" evidence="16">
    <location>
        <position position="258"/>
    </location>
    <ligand>
        <name>S-adenosyl-L-methionine</name>
        <dbReference type="ChEBI" id="CHEBI:59789"/>
        <label>2</label>
    </ligand>
</feature>
<dbReference type="GO" id="GO:0051989">
    <property type="term" value="F:coproporphyrinogen dehydrogenase activity"/>
    <property type="evidence" value="ECO:0007669"/>
    <property type="project" value="UniProtKB-EC"/>
</dbReference>
<evidence type="ECO:0000256" key="12">
    <source>
        <dbReference type="ARBA" id="ARBA00023244"/>
    </source>
</evidence>
<dbReference type="Gene3D" id="1.10.10.920">
    <property type="match status" value="1"/>
</dbReference>
<feature type="binding site" evidence="16">
    <location>
        <position position="127"/>
    </location>
    <ligand>
        <name>S-adenosyl-L-methionine</name>
        <dbReference type="ChEBI" id="CHEBI:59789"/>
        <label>1</label>
    </ligand>
</feature>
<dbReference type="GO" id="GO:0005737">
    <property type="term" value="C:cytoplasm"/>
    <property type="evidence" value="ECO:0007669"/>
    <property type="project" value="UniProtKB-SubCell"/>
</dbReference>
<comment type="subunit">
    <text evidence="4">Monomer.</text>
</comment>
<dbReference type="UniPathway" id="UPA00251">
    <property type="reaction ID" value="UER00323"/>
</dbReference>
<evidence type="ECO:0000256" key="8">
    <source>
        <dbReference type="ARBA" id="ARBA00022723"/>
    </source>
</evidence>
<evidence type="ECO:0000259" key="18">
    <source>
        <dbReference type="PROSITE" id="PS51918"/>
    </source>
</evidence>
<keyword evidence="10 15" id="KW-0408">Iron</keyword>
<organism evidence="19 20">
    <name type="scientific">Candidatus Gallionella acididurans</name>
    <dbReference type="NCBI Taxonomy" id="1796491"/>
    <lineage>
        <taxon>Bacteria</taxon>
        <taxon>Pseudomonadati</taxon>
        <taxon>Pseudomonadota</taxon>
        <taxon>Betaproteobacteria</taxon>
        <taxon>Nitrosomonadales</taxon>
        <taxon>Gallionellaceae</taxon>
        <taxon>Gallionella</taxon>
    </lineage>
</organism>
<dbReference type="PATRIC" id="fig|1796491.3.peg.1244"/>
<evidence type="ECO:0000256" key="6">
    <source>
        <dbReference type="ARBA" id="ARBA00022490"/>
    </source>
</evidence>
<evidence type="ECO:0000256" key="3">
    <source>
        <dbReference type="ARBA" id="ARBA00005493"/>
    </source>
</evidence>
<sequence>MPGNQGGFMDKSVNQLVVDLELIRRLDKNGPRYTSYPTADRFAEAFNAGRYSLWVAKREIGGIARPLSLYIHIPFCNTLCFYCACNKVITKDRSKSAEYVRYLIKEMVMQALLLGPDQVVEQLHFGGGTPTFLGDDEIRQVMTAIRQHFRLVEGGEYSIEIDPRKVSDETIALLGEVGFNRISIGVQDFDDQVQRAVNRIQSEEETRRVIDAARAHGFKSVSIDLIYGLPRQTLQGFGVTLDKVIAANPDRLSIYNYAHMPTIFKPQRRIHEEDLPAPQIKLDILDMAVNKLTHAGYVYIGMDHFAKPEDELAVAQRQGRLHRNFQGYSTHSDCDLVALGLSAIGKIGPTYSQNYRELEDYYAALDKDVLPIMRGMELDADDLVRRSIIQALMCHFELAKESFNSTFRIKFDDYFSAELEELREYEREGLLEISSSQIKVTPKGRMLIRNICMVFDKYLRTRQEHALYSKVI</sequence>
<feature type="binding site" evidence="16">
    <location>
        <position position="224"/>
    </location>
    <ligand>
        <name>S-adenosyl-L-methionine</name>
        <dbReference type="ChEBI" id="CHEBI:59789"/>
        <label>2</label>
    </ligand>
</feature>
<protein>
    <recommendedName>
        <fullName evidence="15">Coproporphyrinogen-III oxidase</fullName>
        <ecNumber evidence="15">1.3.98.3</ecNumber>
    </recommendedName>
</protein>
<evidence type="ECO:0000256" key="10">
    <source>
        <dbReference type="ARBA" id="ARBA00023004"/>
    </source>
</evidence>
<keyword evidence="12 15" id="KW-0627">Porphyrin biosynthesis</keyword>
<dbReference type="Pfam" id="PF06969">
    <property type="entry name" value="HemN_C"/>
    <property type="match status" value="1"/>
</dbReference>
<comment type="function">
    <text evidence="13">Involved in the heme biosynthesis. Catalyzes the anaerobic oxidative decarboxylation of propionate groups of rings A and B of coproporphyrinogen III to yield the vinyl groups in protoporphyrinogen IX.</text>
</comment>
<feature type="binding site" evidence="16">
    <location>
        <begin position="128"/>
        <end position="129"/>
    </location>
    <ligand>
        <name>S-adenosyl-L-methionine</name>
        <dbReference type="ChEBI" id="CHEBI:59789"/>
        <label>2</label>
    </ligand>
</feature>
<dbReference type="SUPFAM" id="SSF102114">
    <property type="entry name" value="Radical SAM enzymes"/>
    <property type="match status" value="1"/>
</dbReference>